<dbReference type="GO" id="GO:0008270">
    <property type="term" value="F:zinc ion binding"/>
    <property type="evidence" value="ECO:0007669"/>
    <property type="project" value="UniProtKB-KW"/>
</dbReference>
<gene>
    <name evidence="11" type="ORF">CFOL_v3_16636</name>
</gene>
<evidence type="ECO:0000256" key="6">
    <source>
        <dbReference type="ARBA" id="ARBA00022833"/>
    </source>
</evidence>
<dbReference type="PROSITE" id="PS00518">
    <property type="entry name" value="ZF_RING_1"/>
    <property type="match status" value="1"/>
</dbReference>
<dbReference type="SUPFAM" id="SSF57850">
    <property type="entry name" value="RING/U-box"/>
    <property type="match status" value="1"/>
</dbReference>
<dbReference type="EMBL" id="BDDD01001077">
    <property type="protein sequence ID" value="GAV73149.1"/>
    <property type="molecule type" value="Genomic_DNA"/>
</dbReference>
<dbReference type="PANTHER" id="PTHR46077">
    <property type="entry name" value="E3 UBIQUITIN-PROTEIN LIGASE TOPORS"/>
    <property type="match status" value="1"/>
</dbReference>
<dbReference type="GO" id="GO:0006513">
    <property type="term" value="P:protein monoubiquitination"/>
    <property type="evidence" value="ECO:0007669"/>
    <property type="project" value="TreeGrafter"/>
</dbReference>
<keyword evidence="12" id="KW-1185">Reference proteome</keyword>
<dbReference type="EC" id="2.3.2.27" evidence="2"/>
<reference evidence="12" key="1">
    <citation type="submission" date="2016-04" db="EMBL/GenBank/DDBJ databases">
        <title>Cephalotus genome sequencing.</title>
        <authorList>
            <person name="Fukushima K."/>
            <person name="Hasebe M."/>
            <person name="Fang X."/>
        </authorList>
    </citation>
    <scope>NUCLEOTIDE SEQUENCE [LARGE SCALE GENOMIC DNA]</scope>
    <source>
        <strain evidence="12">cv. St1</strain>
    </source>
</reference>
<dbReference type="AlphaFoldDB" id="A0A1Q3BZ42"/>
<keyword evidence="8" id="KW-0804">Transcription</keyword>
<evidence type="ECO:0000259" key="10">
    <source>
        <dbReference type="PROSITE" id="PS50089"/>
    </source>
</evidence>
<dbReference type="Pfam" id="PF13639">
    <property type="entry name" value="zf-RING_2"/>
    <property type="match status" value="1"/>
</dbReference>
<keyword evidence="7" id="KW-0805">Transcription regulation</keyword>
<keyword evidence="3" id="KW-0808">Transferase</keyword>
<dbReference type="PROSITE" id="PS50089">
    <property type="entry name" value="ZF_RING_2"/>
    <property type="match status" value="1"/>
</dbReference>
<dbReference type="InterPro" id="IPR013083">
    <property type="entry name" value="Znf_RING/FYVE/PHD"/>
</dbReference>
<evidence type="ECO:0000256" key="2">
    <source>
        <dbReference type="ARBA" id="ARBA00012483"/>
    </source>
</evidence>
<dbReference type="PANTHER" id="PTHR46077:SF1">
    <property type="entry name" value="TOP1 BINDING ARGININE_SERINE RICH PROTEIN, E3 UBIQUITIN LIGASE"/>
    <property type="match status" value="1"/>
</dbReference>
<comment type="catalytic activity">
    <reaction evidence="1">
        <text>S-ubiquitinyl-[E2 ubiquitin-conjugating enzyme]-L-cysteine + [acceptor protein]-L-lysine = [E2 ubiquitin-conjugating enzyme]-L-cysteine + N(6)-ubiquitinyl-[acceptor protein]-L-lysine.</text>
        <dbReference type="EC" id="2.3.2.27"/>
    </reaction>
</comment>
<accession>A0A1Q3BZ42</accession>
<dbReference type="InParanoid" id="A0A1Q3BZ42"/>
<dbReference type="Gene3D" id="3.30.40.10">
    <property type="entry name" value="Zinc/RING finger domain, C3HC4 (zinc finger)"/>
    <property type="match status" value="1"/>
</dbReference>
<evidence type="ECO:0000256" key="7">
    <source>
        <dbReference type="ARBA" id="ARBA00023015"/>
    </source>
</evidence>
<keyword evidence="4" id="KW-0479">Metal-binding</keyword>
<feature type="domain" description="RING-type" evidence="10">
    <location>
        <begin position="29"/>
        <end position="70"/>
    </location>
</feature>
<evidence type="ECO:0000313" key="11">
    <source>
        <dbReference type="EMBL" id="GAV73149.1"/>
    </source>
</evidence>
<evidence type="ECO:0000256" key="5">
    <source>
        <dbReference type="ARBA" id="ARBA00022771"/>
    </source>
</evidence>
<dbReference type="STRING" id="3775.A0A1Q3BZ42"/>
<keyword evidence="5 9" id="KW-0863">Zinc-finger</keyword>
<evidence type="ECO:0000256" key="9">
    <source>
        <dbReference type="PROSITE-ProRule" id="PRU00175"/>
    </source>
</evidence>
<comment type="caution">
    <text evidence="11">The sequence shown here is derived from an EMBL/GenBank/DDBJ whole genome shotgun (WGS) entry which is preliminary data.</text>
</comment>
<organism evidence="11 12">
    <name type="scientific">Cephalotus follicularis</name>
    <name type="common">Albany pitcher plant</name>
    <dbReference type="NCBI Taxonomy" id="3775"/>
    <lineage>
        <taxon>Eukaryota</taxon>
        <taxon>Viridiplantae</taxon>
        <taxon>Streptophyta</taxon>
        <taxon>Embryophyta</taxon>
        <taxon>Tracheophyta</taxon>
        <taxon>Spermatophyta</taxon>
        <taxon>Magnoliopsida</taxon>
        <taxon>eudicotyledons</taxon>
        <taxon>Gunneridae</taxon>
        <taxon>Pentapetalae</taxon>
        <taxon>rosids</taxon>
        <taxon>fabids</taxon>
        <taxon>Oxalidales</taxon>
        <taxon>Cephalotaceae</taxon>
        <taxon>Cephalotus</taxon>
    </lineage>
</organism>
<dbReference type="InterPro" id="IPR017907">
    <property type="entry name" value="Znf_RING_CS"/>
</dbReference>
<evidence type="ECO:0000256" key="1">
    <source>
        <dbReference type="ARBA" id="ARBA00000900"/>
    </source>
</evidence>
<dbReference type="Proteomes" id="UP000187406">
    <property type="component" value="Unassembled WGS sequence"/>
</dbReference>
<dbReference type="InterPro" id="IPR001841">
    <property type="entry name" value="Znf_RING"/>
</dbReference>
<evidence type="ECO:0000256" key="8">
    <source>
        <dbReference type="ARBA" id="ARBA00023163"/>
    </source>
</evidence>
<proteinExistence type="predicted"/>
<dbReference type="GO" id="GO:0000209">
    <property type="term" value="P:protein polyubiquitination"/>
    <property type="evidence" value="ECO:0007669"/>
    <property type="project" value="TreeGrafter"/>
</dbReference>
<dbReference type="GO" id="GO:0061630">
    <property type="term" value="F:ubiquitin protein ligase activity"/>
    <property type="evidence" value="ECO:0007669"/>
    <property type="project" value="UniProtKB-EC"/>
</dbReference>
<dbReference type="OrthoDB" id="5600418at2759"/>
<dbReference type="FunCoup" id="A0A1Q3BZ42">
    <property type="interactions" value="42"/>
</dbReference>
<protein>
    <recommendedName>
        <fullName evidence="2">RING-type E3 ubiquitin transferase</fullName>
        <ecNumber evidence="2">2.3.2.27</ecNumber>
    </recommendedName>
</protein>
<dbReference type="SMART" id="SM00184">
    <property type="entry name" value="RING"/>
    <property type="match status" value="1"/>
</dbReference>
<name>A0A1Q3BZ42_CEPFO</name>
<evidence type="ECO:0000313" key="12">
    <source>
        <dbReference type="Proteomes" id="UP000187406"/>
    </source>
</evidence>
<keyword evidence="6" id="KW-0862">Zinc</keyword>
<evidence type="ECO:0000256" key="4">
    <source>
        <dbReference type="ARBA" id="ARBA00022723"/>
    </source>
</evidence>
<sequence>MASNSSPKSRNREKMVKRVILPAIEGQNCPICLNNLRNRKSAVITACNHAYCLKCIQRWSNLNRKCPLCNAHFDSWFYKINLAFRSFLTHHLPPLAECKTVNNRARDRQRVMRDESNSVRRRRWRPFPIRRSFGRPGSVPENVFAERILQWRARLNFYRVYNRRVQAVPLSLKNCDRRPRVTAYTKEGLRWRIQLWIQRELTAILGDIDTLIIVHISSSLFISSVEKEYNTPSGQRGIQEDFLEPLRPFLQDRTDLFWHELRCFAESSLSMETYDTVVEYKQMD</sequence>
<evidence type="ECO:0000256" key="3">
    <source>
        <dbReference type="ARBA" id="ARBA00022679"/>
    </source>
</evidence>